<dbReference type="InterPro" id="IPR027417">
    <property type="entry name" value="P-loop_NTPase"/>
</dbReference>
<dbReference type="SMART" id="SM00382">
    <property type="entry name" value="AAA"/>
    <property type="match status" value="1"/>
</dbReference>
<dbReference type="GO" id="GO:0006260">
    <property type="term" value="P:DNA replication"/>
    <property type="evidence" value="ECO:0007669"/>
    <property type="project" value="TreeGrafter"/>
</dbReference>
<sequence>MNTNEKVCILSGPCNNAGAPDFCNNKCPYFVPLHGADGGGGMVARANIPADYRLATLSNSPVREEQERAYRLLDKYVTTFNRQFEDGAKQIKSLYLFSPPGTGKTYTASALANEYLTRHYLGSRYRGKNALERPAFFLSFNRWHSQFHAFNRRNVPEHIGGPAADAYYTAHETAKAVPFLVIDDIGVRHASEAFNMDVLDLVDARVSNLLPTVYTSNVPIDTLSSLYDDRVFDRVRDLCLPIEFEGGSKRGIR</sequence>
<evidence type="ECO:0000259" key="1">
    <source>
        <dbReference type="SMART" id="SM00382"/>
    </source>
</evidence>
<protein>
    <submittedName>
        <fullName evidence="2">DNA replication protein</fullName>
    </submittedName>
</protein>
<gene>
    <name evidence="2" type="ORF">CHM34_07095</name>
</gene>
<keyword evidence="3" id="KW-1185">Reference proteome</keyword>
<evidence type="ECO:0000313" key="3">
    <source>
        <dbReference type="Proteomes" id="UP000215459"/>
    </source>
</evidence>
<name>A0A235B8D8_9BACL</name>
<comment type="caution">
    <text evidence="2">The sequence shown here is derived from an EMBL/GenBank/DDBJ whole genome shotgun (WGS) entry which is preliminary data.</text>
</comment>
<dbReference type="AlphaFoldDB" id="A0A235B8D8"/>
<evidence type="ECO:0000313" key="2">
    <source>
        <dbReference type="EMBL" id="OYD08583.1"/>
    </source>
</evidence>
<dbReference type="RefSeq" id="WP_094263888.1">
    <property type="nucleotide sequence ID" value="NZ_NOWF01000003.1"/>
</dbReference>
<feature type="domain" description="AAA+ ATPase" evidence="1">
    <location>
        <begin position="90"/>
        <end position="238"/>
    </location>
</feature>
<dbReference type="OrthoDB" id="2365470at2"/>
<proteinExistence type="predicted"/>
<dbReference type="PANTHER" id="PTHR30050:SF4">
    <property type="entry name" value="ATP-BINDING PROTEIN RV3427C IN INSERTION SEQUENCE-RELATED"/>
    <property type="match status" value="1"/>
</dbReference>
<dbReference type="SUPFAM" id="SSF52540">
    <property type="entry name" value="P-loop containing nucleoside triphosphate hydrolases"/>
    <property type="match status" value="1"/>
</dbReference>
<dbReference type="Gene3D" id="3.40.50.300">
    <property type="entry name" value="P-loop containing nucleotide triphosphate hydrolases"/>
    <property type="match status" value="1"/>
</dbReference>
<accession>A0A235B8D8</accession>
<dbReference type="EMBL" id="NOWF01000003">
    <property type="protein sequence ID" value="OYD08583.1"/>
    <property type="molecule type" value="Genomic_DNA"/>
</dbReference>
<dbReference type="PANTHER" id="PTHR30050">
    <property type="entry name" value="CHROMOSOMAL REPLICATION INITIATOR PROTEIN DNAA"/>
    <property type="match status" value="1"/>
</dbReference>
<reference evidence="2 3" key="1">
    <citation type="submission" date="2017-07" db="EMBL/GenBank/DDBJ databases">
        <title>The genome sequence of Paludifilum halophilum highlights mechanisms for microbial adaptation to high salt environemnts.</title>
        <authorList>
            <person name="Belbahri L."/>
        </authorList>
    </citation>
    <scope>NUCLEOTIDE SEQUENCE [LARGE SCALE GENOMIC DNA]</scope>
    <source>
        <strain evidence="2 3">DSM 102817</strain>
    </source>
</reference>
<dbReference type="InterPro" id="IPR003593">
    <property type="entry name" value="AAA+_ATPase"/>
</dbReference>
<dbReference type="Proteomes" id="UP000215459">
    <property type="component" value="Unassembled WGS sequence"/>
</dbReference>
<organism evidence="2 3">
    <name type="scientific">Paludifilum halophilum</name>
    <dbReference type="NCBI Taxonomy" id="1642702"/>
    <lineage>
        <taxon>Bacteria</taxon>
        <taxon>Bacillati</taxon>
        <taxon>Bacillota</taxon>
        <taxon>Bacilli</taxon>
        <taxon>Bacillales</taxon>
        <taxon>Thermoactinomycetaceae</taxon>
        <taxon>Paludifilum</taxon>
    </lineage>
</organism>